<feature type="transmembrane region" description="Helical" evidence="1">
    <location>
        <begin position="29"/>
        <end position="47"/>
    </location>
</feature>
<keyword evidence="1" id="KW-0472">Membrane</keyword>
<feature type="transmembrane region" description="Helical" evidence="1">
    <location>
        <begin position="59"/>
        <end position="81"/>
    </location>
</feature>
<reference evidence="2" key="1">
    <citation type="journal article" date="2011" name="Plant Physiol.">
        <title>Comprehensive sequence analysis of 24,783 barley full-length cDNAs derived from 12 clone libraries.</title>
        <authorList>
            <person name="Matsumoto T."/>
            <person name="Tanaka T."/>
            <person name="Sakai H."/>
            <person name="Amano N."/>
            <person name="Kanamori H."/>
            <person name="Kurita K."/>
            <person name="Kikuta A."/>
            <person name="Kamiya K."/>
            <person name="Yamamoto M."/>
            <person name="Ikawa H."/>
            <person name="Fujii N."/>
            <person name="Hori K."/>
            <person name="Itoh T."/>
            <person name="Sato K."/>
        </authorList>
    </citation>
    <scope>NUCLEOTIDE SEQUENCE</scope>
    <source>
        <tissue evidence="2">Shoot</tissue>
    </source>
</reference>
<dbReference type="EMBL" id="AK357865">
    <property type="protein sequence ID" value="BAJ89079.1"/>
    <property type="molecule type" value="mRNA"/>
</dbReference>
<name>F2D1V8_HORVV</name>
<evidence type="ECO:0000313" key="2">
    <source>
        <dbReference type="EMBL" id="BAJ89079.1"/>
    </source>
</evidence>
<keyword evidence="1" id="KW-1133">Transmembrane helix</keyword>
<keyword evidence="1" id="KW-0812">Transmembrane</keyword>
<dbReference type="AlphaFoldDB" id="F2D1V8"/>
<evidence type="ECO:0000256" key="1">
    <source>
        <dbReference type="SAM" id="Phobius"/>
    </source>
</evidence>
<proteinExistence type="evidence at transcript level"/>
<accession>F2D1V8</accession>
<organism evidence="2">
    <name type="scientific">Hordeum vulgare subsp. vulgare</name>
    <name type="common">Domesticated barley</name>
    <dbReference type="NCBI Taxonomy" id="112509"/>
    <lineage>
        <taxon>Eukaryota</taxon>
        <taxon>Viridiplantae</taxon>
        <taxon>Streptophyta</taxon>
        <taxon>Embryophyta</taxon>
        <taxon>Tracheophyta</taxon>
        <taxon>Spermatophyta</taxon>
        <taxon>Magnoliopsida</taxon>
        <taxon>Liliopsida</taxon>
        <taxon>Poales</taxon>
        <taxon>Poaceae</taxon>
        <taxon>BOP clade</taxon>
        <taxon>Pooideae</taxon>
        <taxon>Triticodae</taxon>
        <taxon>Triticeae</taxon>
        <taxon>Hordeinae</taxon>
        <taxon>Hordeum</taxon>
    </lineage>
</organism>
<protein>
    <submittedName>
        <fullName evidence="2">Predicted protein</fullName>
    </submittedName>
</protein>
<sequence>MNLRRHNKLCAQAVIIQPFSRLIWRCHKVLLMPWDYTMALMLLYSVMSVVEIPRATMAVYNQAAVLMFVAAAAAAAVLASLHHCSLLSPYVAAPAAFLVGGVM</sequence>